<evidence type="ECO:0000259" key="8">
    <source>
        <dbReference type="PROSITE" id="PS50850"/>
    </source>
</evidence>
<proteinExistence type="predicted"/>
<feature type="domain" description="Major facilitator superfamily (MFS) profile" evidence="8">
    <location>
        <begin position="24"/>
        <end position="470"/>
    </location>
</feature>
<dbReference type="PROSITE" id="PS50850">
    <property type="entry name" value="MFS"/>
    <property type="match status" value="1"/>
</dbReference>
<evidence type="ECO:0000313" key="9">
    <source>
        <dbReference type="EMBL" id="MBD1598215.1"/>
    </source>
</evidence>
<evidence type="ECO:0000256" key="4">
    <source>
        <dbReference type="ARBA" id="ARBA00022692"/>
    </source>
</evidence>
<gene>
    <name evidence="9" type="ORF">HAQ05_05790</name>
</gene>
<feature type="transmembrane region" description="Helical" evidence="7">
    <location>
        <begin position="115"/>
        <end position="133"/>
    </location>
</feature>
<feature type="transmembrane region" description="Helical" evidence="7">
    <location>
        <begin position="279"/>
        <end position="298"/>
    </location>
</feature>
<comment type="caution">
    <text evidence="9">The sequence shown here is derived from an EMBL/GenBank/DDBJ whole genome shotgun (WGS) entry which is preliminary data.</text>
</comment>
<feature type="transmembrane region" description="Helical" evidence="7">
    <location>
        <begin position="368"/>
        <end position="393"/>
    </location>
</feature>
<dbReference type="PANTHER" id="PTHR42718">
    <property type="entry name" value="MAJOR FACILITATOR SUPERFAMILY MULTIDRUG TRANSPORTER MFSC"/>
    <property type="match status" value="1"/>
</dbReference>
<keyword evidence="3" id="KW-1003">Cell membrane</keyword>
<comment type="subcellular location">
    <subcellularLocation>
        <location evidence="1">Cell membrane</location>
        <topology evidence="1">Multi-pass membrane protein</topology>
    </subcellularLocation>
</comment>
<reference evidence="9 10" key="1">
    <citation type="journal article" date="2020" name="Insects">
        <title>Bacteria Belonging to Pseudomonas typographi sp. nov. from the Bark Beetle Ips typographus Have Genomic Potential to Aid in the Host Ecology.</title>
        <authorList>
            <person name="Peral-Aranega E."/>
            <person name="Saati-Santamaria Z."/>
            <person name="Kolarik M."/>
            <person name="Rivas R."/>
            <person name="Garcia-Fraile P."/>
        </authorList>
    </citation>
    <scope>NUCLEOTIDE SEQUENCE [LARGE SCALE GENOMIC DNA]</scope>
    <source>
        <strain evidence="9 10">CA3A</strain>
    </source>
</reference>
<feature type="transmembrane region" description="Helical" evidence="7">
    <location>
        <begin position="90"/>
        <end position="109"/>
    </location>
</feature>
<dbReference type="InterPro" id="IPR036259">
    <property type="entry name" value="MFS_trans_sf"/>
</dbReference>
<dbReference type="Gene3D" id="1.20.1720.10">
    <property type="entry name" value="Multidrug resistance protein D"/>
    <property type="match status" value="1"/>
</dbReference>
<feature type="transmembrane region" description="Helical" evidence="7">
    <location>
        <begin position="445"/>
        <end position="463"/>
    </location>
</feature>
<feature type="transmembrane region" description="Helical" evidence="7">
    <location>
        <begin position="237"/>
        <end position="258"/>
    </location>
</feature>
<dbReference type="RefSeq" id="WP_190418349.1">
    <property type="nucleotide sequence ID" value="NZ_JAAOCA010000006.1"/>
</dbReference>
<evidence type="ECO:0000256" key="3">
    <source>
        <dbReference type="ARBA" id="ARBA00022475"/>
    </source>
</evidence>
<keyword evidence="5 7" id="KW-1133">Transmembrane helix</keyword>
<keyword evidence="6 7" id="KW-0472">Membrane</keyword>
<dbReference type="Proteomes" id="UP000805841">
    <property type="component" value="Unassembled WGS sequence"/>
</dbReference>
<dbReference type="PANTHER" id="PTHR42718:SF46">
    <property type="entry name" value="BLR6921 PROTEIN"/>
    <property type="match status" value="1"/>
</dbReference>
<dbReference type="Pfam" id="PF07690">
    <property type="entry name" value="MFS_1"/>
    <property type="match status" value="1"/>
</dbReference>
<feature type="transmembrane region" description="Helical" evidence="7">
    <location>
        <begin position="145"/>
        <end position="166"/>
    </location>
</feature>
<name>A0ABR7YYF6_9PSED</name>
<sequence>MPAPSLVDAKHDGNDLHSPSYKPLAMLVGCAFFMEQLDATIIAPAIPAMAKAFAVEPLQLNLAMTLYLLLLVVFVPISGALADRFGTRRVFSAAVTIFTLSSLACGFAHSLPTLLLARSLQGIGAALMVPVGRMAMVRATRPADLVAAMAWMVTPAMIGPLLGPPLGGVLVTWLSWPWIFWANVPIGIVGLYLTQRLVPQFAVTTRRRIDLLGWLILSLGVGCLVIGLDLSHAKNNVAHLAPVLLIVALLCVFAYWLYSRHHPNPLLDFSLARITTFRVSLVSGTLVRVGYGALPFLLPLTLQLGMGMSPMQSGLVIAGSALASMLMKTATVKILRYFGFRSVLIANGLLCAVGLAVCALLGPGWSAYATLCLLLISGISRSVQFNALGSIAYADTRREQTGAATSLNTTFQQLAAAIGIALSAWLLNLFAGLSGDASPTLHSYAWTYLALALIALLAVPVCLQLKGDAGKALTGG</sequence>
<evidence type="ECO:0000256" key="1">
    <source>
        <dbReference type="ARBA" id="ARBA00004651"/>
    </source>
</evidence>
<protein>
    <submittedName>
        <fullName evidence="9">MFS transporter</fullName>
    </submittedName>
</protein>
<feature type="transmembrane region" description="Helical" evidence="7">
    <location>
        <begin position="414"/>
        <end position="433"/>
    </location>
</feature>
<dbReference type="Gene3D" id="1.20.1250.20">
    <property type="entry name" value="MFS general substrate transporter like domains"/>
    <property type="match status" value="1"/>
</dbReference>
<keyword evidence="10" id="KW-1185">Reference proteome</keyword>
<dbReference type="SUPFAM" id="SSF103473">
    <property type="entry name" value="MFS general substrate transporter"/>
    <property type="match status" value="1"/>
</dbReference>
<keyword evidence="4 7" id="KW-0812">Transmembrane</keyword>
<evidence type="ECO:0000256" key="2">
    <source>
        <dbReference type="ARBA" id="ARBA00022448"/>
    </source>
</evidence>
<evidence type="ECO:0000256" key="5">
    <source>
        <dbReference type="ARBA" id="ARBA00022989"/>
    </source>
</evidence>
<feature type="transmembrane region" description="Helical" evidence="7">
    <location>
        <begin position="211"/>
        <end position="231"/>
    </location>
</feature>
<organism evidence="9 10">
    <name type="scientific">Pseudomonas typographi</name>
    <dbReference type="NCBI Taxonomy" id="2715964"/>
    <lineage>
        <taxon>Bacteria</taxon>
        <taxon>Pseudomonadati</taxon>
        <taxon>Pseudomonadota</taxon>
        <taxon>Gammaproteobacteria</taxon>
        <taxon>Pseudomonadales</taxon>
        <taxon>Pseudomonadaceae</taxon>
        <taxon>Pseudomonas</taxon>
    </lineage>
</organism>
<accession>A0ABR7YYF6</accession>
<feature type="transmembrane region" description="Helical" evidence="7">
    <location>
        <begin position="338"/>
        <end position="362"/>
    </location>
</feature>
<feature type="transmembrane region" description="Helical" evidence="7">
    <location>
        <begin position="58"/>
        <end position="78"/>
    </location>
</feature>
<evidence type="ECO:0000256" key="7">
    <source>
        <dbReference type="SAM" id="Phobius"/>
    </source>
</evidence>
<feature type="transmembrane region" description="Helical" evidence="7">
    <location>
        <begin position="178"/>
        <end position="199"/>
    </location>
</feature>
<evidence type="ECO:0000256" key="6">
    <source>
        <dbReference type="ARBA" id="ARBA00023136"/>
    </source>
</evidence>
<keyword evidence="2" id="KW-0813">Transport</keyword>
<dbReference type="InterPro" id="IPR011701">
    <property type="entry name" value="MFS"/>
</dbReference>
<dbReference type="InterPro" id="IPR020846">
    <property type="entry name" value="MFS_dom"/>
</dbReference>
<dbReference type="EMBL" id="JAAOCA010000006">
    <property type="protein sequence ID" value="MBD1598215.1"/>
    <property type="molecule type" value="Genomic_DNA"/>
</dbReference>
<evidence type="ECO:0000313" key="10">
    <source>
        <dbReference type="Proteomes" id="UP000805841"/>
    </source>
</evidence>